<feature type="domain" description="DDH" evidence="1">
    <location>
        <begin position="20"/>
        <end position="157"/>
    </location>
</feature>
<dbReference type="eggNOG" id="COG0618">
    <property type="taxonomic scope" value="Bacteria"/>
</dbReference>
<dbReference type="Pfam" id="PF01368">
    <property type="entry name" value="DHH"/>
    <property type="match status" value="1"/>
</dbReference>
<dbReference type="InterPro" id="IPR001667">
    <property type="entry name" value="DDH_dom"/>
</dbReference>
<dbReference type="Gene3D" id="3.90.1640.10">
    <property type="entry name" value="inorganic pyrophosphatase (n-terminal core)"/>
    <property type="match status" value="1"/>
</dbReference>
<gene>
    <name evidence="3" type="ORF">Thena_0610</name>
</gene>
<dbReference type="InterPro" id="IPR003156">
    <property type="entry name" value="DHHA1_dom"/>
</dbReference>
<dbReference type="Pfam" id="PF02272">
    <property type="entry name" value="DHHA1"/>
    <property type="match status" value="1"/>
</dbReference>
<evidence type="ECO:0000259" key="1">
    <source>
        <dbReference type="Pfam" id="PF01368"/>
    </source>
</evidence>
<evidence type="ECO:0000313" key="3">
    <source>
        <dbReference type="EMBL" id="AEE14247.1"/>
    </source>
</evidence>
<sequence>MSKIPPRILDLLSNYNSFDIFTHLEPDGDAIGSSLALYFFLKSLGKDVRFIKPYRTPNSVVDFPGMENVYSGNDFDFSRVAILLDASSLKRIGKPYEEIFPRYKNFFIIDHHHGPYFDSTNIYVDITASATAVLVFDIIKKMKHDINNLVATYLYLALHYDTGGFYYTNTNKKCLKVASKLLEYGADMGLVMKYYERDASSISKMGFLLSKLKASEGISWLPISYKDFVNFSLEPDITKGLIEWLRRIKDCRVSIVFREDQPGKVKISFRGKNTGKLNSIAEHFGGGGHPEASGAVVEGNFDEVVELVLNYTKKEVFGD</sequence>
<dbReference type="STRING" id="747365.Thena_0610"/>
<dbReference type="Gene3D" id="3.10.310.30">
    <property type="match status" value="1"/>
</dbReference>
<proteinExistence type="predicted"/>
<organism evidence="3 4">
    <name type="scientific">Thermodesulfobium narugense DSM 14796</name>
    <dbReference type="NCBI Taxonomy" id="747365"/>
    <lineage>
        <taxon>Bacteria</taxon>
        <taxon>Pseudomonadati</taxon>
        <taxon>Thermodesulfobiota</taxon>
        <taxon>Thermodesulfobiia</taxon>
        <taxon>Thermodesulfobiales</taxon>
        <taxon>Thermodesulfobiaceae</taxon>
        <taxon>Thermodesulfobium</taxon>
    </lineage>
</organism>
<dbReference type="InterPro" id="IPR051319">
    <property type="entry name" value="Oligoribo/pAp-PDE_c-di-AMP_PDE"/>
</dbReference>
<dbReference type="AlphaFoldDB" id="M1E4K5"/>
<dbReference type="InterPro" id="IPR038763">
    <property type="entry name" value="DHH_sf"/>
</dbReference>
<dbReference type="HOGENOM" id="CLU_039720_0_0_9"/>
<dbReference type="GO" id="GO:0003676">
    <property type="term" value="F:nucleic acid binding"/>
    <property type="evidence" value="ECO:0007669"/>
    <property type="project" value="InterPro"/>
</dbReference>
<protein>
    <submittedName>
        <fullName evidence="3">Phosphoesterase RecJ domain protein</fullName>
    </submittedName>
</protein>
<name>M1E4K5_9BACT</name>
<accession>M1E4K5</accession>
<keyword evidence="4" id="KW-1185">Reference proteome</keyword>
<feature type="domain" description="DHHA1" evidence="2">
    <location>
        <begin position="231"/>
        <end position="313"/>
    </location>
</feature>
<reference evidence="3 4" key="1">
    <citation type="submission" date="2011-04" db="EMBL/GenBank/DDBJ databases">
        <title>The complete genome of Thermodesulfobium narugense DSM 14796.</title>
        <authorList>
            <consortium name="US DOE Joint Genome Institute (JGI-PGF)"/>
            <person name="Lucas S."/>
            <person name="Han J."/>
            <person name="Lapidus A."/>
            <person name="Bruce D."/>
            <person name="Goodwin L."/>
            <person name="Pitluck S."/>
            <person name="Peters L."/>
            <person name="Kyrpides N."/>
            <person name="Mavromatis K."/>
            <person name="Pagani I."/>
            <person name="Ivanova N."/>
            <person name="Ovchinnikova G."/>
            <person name="Zhang X."/>
            <person name="Saunders L."/>
            <person name="Detter J.C."/>
            <person name="Tapia R."/>
            <person name="Han C."/>
            <person name="Land M."/>
            <person name="Hauser L."/>
            <person name="Markowitz V."/>
            <person name="Cheng J.-F."/>
            <person name="Hugenholtz P."/>
            <person name="Woyke T."/>
            <person name="Wu D."/>
            <person name="Spring S."/>
            <person name="Schroeder M."/>
            <person name="Brambilla E."/>
            <person name="Klenk H.-P."/>
            <person name="Eisen J.A."/>
        </authorList>
    </citation>
    <scope>NUCLEOTIDE SEQUENCE [LARGE SCALE GENOMIC DNA]</scope>
    <source>
        <strain evidence="3 4">DSM 14796</strain>
    </source>
</reference>
<evidence type="ECO:0000259" key="2">
    <source>
        <dbReference type="Pfam" id="PF02272"/>
    </source>
</evidence>
<dbReference type="KEGG" id="tnr:Thena_0610"/>
<dbReference type="PANTHER" id="PTHR47618:SF1">
    <property type="entry name" value="BIFUNCTIONAL OLIGORIBONUCLEASE AND PAP PHOSPHATASE NRNA"/>
    <property type="match status" value="1"/>
</dbReference>
<evidence type="ECO:0000313" key="4">
    <source>
        <dbReference type="Proteomes" id="UP000011765"/>
    </source>
</evidence>
<dbReference type="PANTHER" id="PTHR47618">
    <property type="entry name" value="BIFUNCTIONAL OLIGORIBONUCLEASE AND PAP PHOSPHATASE NRNA"/>
    <property type="match status" value="1"/>
</dbReference>
<dbReference type="Proteomes" id="UP000011765">
    <property type="component" value="Chromosome"/>
</dbReference>
<dbReference type="EMBL" id="CP002690">
    <property type="protein sequence ID" value="AEE14247.1"/>
    <property type="molecule type" value="Genomic_DNA"/>
</dbReference>
<dbReference type="SUPFAM" id="SSF64182">
    <property type="entry name" value="DHH phosphoesterases"/>
    <property type="match status" value="1"/>
</dbReference>